<evidence type="ECO:0000256" key="1">
    <source>
        <dbReference type="SAM" id="MobiDB-lite"/>
    </source>
</evidence>
<proteinExistence type="predicted"/>
<comment type="caution">
    <text evidence="2">The sequence shown here is derived from an EMBL/GenBank/DDBJ whole genome shotgun (WGS) entry which is preliminary data.</text>
</comment>
<feature type="compositionally biased region" description="Basic residues" evidence="1">
    <location>
        <begin position="81"/>
        <end position="90"/>
    </location>
</feature>
<name>A0A834WXU3_9FABA</name>
<feature type="region of interest" description="Disordered" evidence="1">
    <location>
        <begin position="73"/>
        <end position="138"/>
    </location>
</feature>
<keyword evidence="3" id="KW-1185">Reference proteome</keyword>
<feature type="compositionally biased region" description="Basic and acidic residues" evidence="1">
    <location>
        <begin position="91"/>
        <end position="106"/>
    </location>
</feature>
<dbReference type="AlphaFoldDB" id="A0A834WXU3"/>
<accession>A0A834WXU3</accession>
<sequence length="162" mass="18552">MSHPLLKVSSLTPSLLSSVKYLLRKSPYSFKYSAAYKRRTGYIPLVSPSSIPVYPNLRFLRKMTDECFSKRAKHEYTPSWKKTKHNSRRKLATDRPSKRSERELKSYRPNISRDEDDDGERTEPAQTLGERIKEGDASAKRIRVIDRSDFRQSTAAAAAALG</sequence>
<dbReference type="EMBL" id="JAAIUW010000004">
    <property type="protein sequence ID" value="KAF7834442.1"/>
    <property type="molecule type" value="Genomic_DNA"/>
</dbReference>
<protein>
    <submittedName>
        <fullName evidence="2">Uncharacterized protein</fullName>
    </submittedName>
</protein>
<organism evidence="2 3">
    <name type="scientific">Senna tora</name>
    <dbReference type="NCBI Taxonomy" id="362788"/>
    <lineage>
        <taxon>Eukaryota</taxon>
        <taxon>Viridiplantae</taxon>
        <taxon>Streptophyta</taxon>
        <taxon>Embryophyta</taxon>
        <taxon>Tracheophyta</taxon>
        <taxon>Spermatophyta</taxon>
        <taxon>Magnoliopsida</taxon>
        <taxon>eudicotyledons</taxon>
        <taxon>Gunneridae</taxon>
        <taxon>Pentapetalae</taxon>
        <taxon>rosids</taxon>
        <taxon>fabids</taxon>
        <taxon>Fabales</taxon>
        <taxon>Fabaceae</taxon>
        <taxon>Caesalpinioideae</taxon>
        <taxon>Cassia clade</taxon>
        <taxon>Senna</taxon>
    </lineage>
</organism>
<reference evidence="2" key="1">
    <citation type="submission" date="2020-09" db="EMBL/GenBank/DDBJ databases">
        <title>Genome-Enabled Discovery of Anthraquinone Biosynthesis in Senna tora.</title>
        <authorList>
            <person name="Kang S.-H."/>
            <person name="Pandey R.P."/>
            <person name="Lee C.-M."/>
            <person name="Sim J.-S."/>
            <person name="Jeong J.-T."/>
            <person name="Choi B.-S."/>
            <person name="Jung M."/>
            <person name="Ginzburg D."/>
            <person name="Zhao K."/>
            <person name="Won S.Y."/>
            <person name="Oh T.-J."/>
            <person name="Yu Y."/>
            <person name="Kim N.-H."/>
            <person name="Lee O.R."/>
            <person name="Lee T.-H."/>
            <person name="Bashyal P."/>
            <person name="Kim T.-S."/>
            <person name="Lee W.-H."/>
            <person name="Kawkins C."/>
            <person name="Kim C.-K."/>
            <person name="Kim J.S."/>
            <person name="Ahn B.O."/>
            <person name="Rhee S.Y."/>
            <person name="Sohng J.K."/>
        </authorList>
    </citation>
    <scope>NUCLEOTIDE SEQUENCE</scope>
    <source>
        <tissue evidence="2">Leaf</tissue>
    </source>
</reference>
<evidence type="ECO:0000313" key="3">
    <source>
        <dbReference type="Proteomes" id="UP000634136"/>
    </source>
</evidence>
<gene>
    <name evidence="2" type="ORF">G2W53_009301</name>
</gene>
<evidence type="ECO:0000313" key="2">
    <source>
        <dbReference type="EMBL" id="KAF7834442.1"/>
    </source>
</evidence>
<dbReference type="Proteomes" id="UP000634136">
    <property type="component" value="Unassembled WGS sequence"/>
</dbReference>